<dbReference type="PROSITE" id="PS50878">
    <property type="entry name" value="RT_POL"/>
    <property type="match status" value="1"/>
</dbReference>
<dbReference type="InterPro" id="IPR036397">
    <property type="entry name" value="RNaseH_sf"/>
</dbReference>
<dbReference type="CDD" id="cd09276">
    <property type="entry name" value="Rnase_HI_RT_non_LTR"/>
    <property type="match status" value="1"/>
</dbReference>
<comment type="caution">
    <text evidence="3">The sequence shown here is derived from an EMBL/GenBank/DDBJ whole genome shotgun (WGS) entry which is preliminary data.</text>
</comment>
<dbReference type="Proteomes" id="UP000663887">
    <property type="component" value="Unassembled WGS sequence"/>
</dbReference>
<feature type="domain" description="RNase H type-1" evidence="2">
    <location>
        <begin position="750"/>
        <end position="877"/>
    </location>
</feature>
<reference evidence="3" key="1">
    <citation type="submission" date="2021-02" db="EMBL/GenBank/DDBJ databases">
        <authorList>
            <person name="Nowell W R."/>
        </authorList>
    </citation>
    <scope>NUCLEOTIDE SEQUENCE</scope>
</reference>
<dbReference type="InterPro" id="IPR012337">
    <property type="entry name" value="RNaseH-like_sf"/>
</dbReference>
<dbReference type="Pfam" id="PF00078">
    <property type="entry name" value="RVT_1"/>
    <property type="match status" value="2"/>
</dbReference>
<dbReference type="InterPro" id="IPR052560">
    <property type="entry name" value="RdDP_mobile_element"/>
</dbReference>
<dbReference type="SUPFAM" id="SSF56672">
    <property type="entry name" value="DNA/RNA polymerases"/>
    <property type="match status" value="1"/>
</dbReference>
<dbReference type="GO" id="GO:0003676">
    <property type="term" value="F:nucleic acid binding"/>
    <property type="evidence" value="ECO:0007669"/>
    <property type="project" value="InterPro"/>
</dbReference>
<dbReference type="GO" id="GO:0004523">
    <property type="term" value="F:RNA-DNA hybrid ribonuclease activity"/>
    <property type="evidence" value="ECO:0007669"/>
    <property type="project" value="InterPro"/>
</dbReference>
<evidence type="ECO:0000259" key="1">
    <source>
        <dbReference type="PROSITE" id="PS50878"/>
    </source>
</evidence>
<dbReference type="AlphaFoldDB" id="A0A816V5S2"/>
<dbReference type="Gene3D" id="3.30.420.10">
    <property type="entry name" value="Ribonuclease H-like superfamily/Ribonuclease H"/>
    <property type="match status" value="1"/>
</dbReference>
<dbReference type="PANTHER" id="PTHR36688:SF2">
    <property type="entry name" value="ENDONUCLEASE_EXONUCLEASE_PHOSPHATASE DOMAIN-CONTAINING PROTEIN"/>
    <property type="match status" value="1"/>
</dbReference>
<protein>
    <submittedName>
        <fullName evidence="3">Uncharacterized protein</fullName>
    </submittedName>
</protein>
<evidence type="ECO:0000259" key="2">
    <source>
        <dbReference type="PROSITE" id="PS50879"/>
    </source>
</evidence>
<dbReference type="SUPFAM" id="SSF53098">
    <property type="entry name" value="Ribonuclease H-like"/>
    <property type="match status" value="1"/>
</dbReference>
<gene>
    <name evidence="3" type="ORF">XDN619_LOCUS21710</name>
</gene>
<dbReference type="InterPro" id="IPR000477">
    <property type="entry name" value="RT_dom"/>
</dbReference>
<evidence type="ECO:0000313" key="3">
    <source>
        <dbReference type="EMBL" id="CAF2116601.1"/>
    </source>
</evidence>
<dbReference type="EMBL" id="CAJNRG010009744">
    <property type="protein sequence ID" value="CAF2116601.1"/>
    <property type="molecule type" value="Genomic_DNA"/>
</dbReference>
<name>A0A816V5S2_9BILA</name>
<dbReference type="PANTHER" id="PTHR36688">
    <property type="entry name" value="ENDO/EXONUCLEASE/PHOSPHATASE DOMAIN-CONTAINING PROTEIN"/>
    <property type="match status" value="1"/>
</dbReference>
<sequence length="982" mass="113426">MIDLTLCPPTMLKDFNWSVQTSLYGCDHFPIIVTPLYQEQNIETRSGWATHRADWSKFTKEMDTERKIEEYISIPEAANFFSSLIKKAADISMPKLNIKKYKYNVPWWSKDCAIAISQKKQAYNRWKRTKCLEDLIRFKRLRAISKRVLLEAKRSSWRTYVGSFNENTPLKRVWANIRKIMGKKSSNPSIVLKEQDVMILDQSKIANILATTFAKASSPQHYSIPFLKHKTIEEAKPLNWKKSNTIEKYNMDFTITEMMLALQSCKDTAPGPDNVTYVMLRHLPDTSFNFLLSLYNAIWTSHIMPNNWGHAQILPFPKPNKDPTLPTNYRPIALTSCISKLMEKMVAARLSHILETKNYFSEYQFGFRKGRSTIDALQYLTTNIQESFSNNSHVLAVFIDVEKAYDTTWRRGILNILMRIGIQGHLLQFIKNFLSNRTFQVQLVAINTIATDIPNGIKFVLYADDLVIFSTAKNHHTAERYIQLALNKLSEWCKISGFSFSPTKTKVVHFCRTRSCHYNPLVYINNQQIENVMSIKYLGLTLDHRLTWIEHIKFLRSTCEQAMNILKCLSHLSWGADRNTLIRLYKSLIISKINYGCQVYASANENVLARLDPLHHKAIRLCTGAFRSSPSISLCADSGIPPLEFLRGIMQFRYYLRLQKSHCEFAKEILNIPEAKFYDKPTLSQPFGVRIKTMITHLPQPINILKETPYQMPPWKLPHIKCCRELLHLNKHTMPESQLRTEFINHSQKHYAAIAIYTDGSKTNEHVAAAATSGNVFSVSRLMTFASIYTAELVAIIKALRYINLQNSTSFVIYSDSRSALEAITKNIPNHPLICEIQRWIVLLNSNNKAISLCWVPAHVRIEGNERADQLAREATNLHISNRAIPASDYIPIIKSTIYSQWQHKWEETPQSNKLRQIKETVKRWSVSSSQIRRWETVLTRLRIGHTRITHGHLMTNSREQPNCDTWHVPLTVPHILLSCTL</sequence>
<dbReference type="Pfam" id="PF00075">
    <property type="entry name" value="RNase_H"/>
    <property type="match status" value="1"/>
</dbReference>
<accession>A0A816V5S2</accession>
<dbReference type="CDD" id="cd01650">
    <property type="entry name" value="RT_nLTR_like"/>
    <property type="match status" value="1"/>
</dbReference>
<dbReference type="PROSITE" id="PS50879">
    <property type="entry name" value="RNASE_H_1"/>
    <property type="match status" value="1"/>
</dbReference>
<dbReference type="InterPro" id="IPR043502">
    <property type="entry name" value="DNA/RNA_pol_sf"/>
</dbReference>
<dbReference type="GO" id="GO:0006259">
    <property type="term" value="P:DNA metabolic process"/>
    <property type="evidence" value="ECO:0007669"/>
    <property type="project" value="UniProtKB-ARBA"/>
</dbReference>
<feature type="non-terminal residue" evidence="3">
    <location>
        <position position="1"/>
    </location>
</feature>
<feature type="domain" description="Reverse transcriptase" evidence="1">
    <location>
        <begin position="297"/>
        <end position="542"/>
    </location>
</feature>
<organism evidence="3 4">
    <name type="scientific">Rotaria magnacalcarata</name>
    <dbReference type="NCBI Taxonomy" id="392030"/>
    <lineage>
        <taxon>Eukaryota</taxon>
        <taxon>Metazoa</taxon>
        <taxon>Spiralia</taxon>
        <taxon>Gnathifera</taxon>
        <taxon>Rotifera</taxon>
        <taxon>Eurotatoria</taxon>
        <taxon>Bdelloidea</taxon>
        <taxon>Philodinida</taxon>
        <taxon>Philodinidae</taxon>
        <taxon>Rotaria</taxon>
    </lineage>
</organism>
<evidence type="ECO:0000313" key="4">
    <source>
        <dbReference type="Proteomes" id="UP000663887"/>
    </source>
</evidence>
<proteinExistence type="predicted"/>
<dbReference type="InterPro" id="IPR002156">
    <property type="entry name" value="RNaseH_domain"/>
</dbReference>